<protein>
    <submittedName>
        <fullName evidence="3">HupE/UreJ family protein</fullName>
    </submittedName>
</protein>
<dbReference type="Proteomes" id="UP001193035">
    <property type="component" value="Unassembled WGS sequence"/>
</dbReference>
<dbReference type="InterPro" id="IPR032809">
    <property type="entry name" value="Put_HupE_UreJ"/>
</dbReference>
<feature type="transmembrane region" description="Helical" evidence="1">
    <location>
        <begin position="311"/>
        <end position="330"/>
    </location>
</feature>
<dbReference type="EMBL" id="VCPD01000002">
    <property type="protein sequence ID" value="TMV08927.1"/>
    <property type="molecule type" value="Genomic_DNA"/>
</dbReference>
<organism evidence="3 4">
    <name type="scientific">Ruegeria sediminis</name>
    <dbReference type="NCBI Taxonomy" id="2583820"/>
    <lineage>
        <taxon>Bacteria</taxon>
        <taxon>Pseudomonadati</taxon>
        <taxon>Pseudomonadota</taxon>
        <taxon>Alphaproteobacteria</taxon>
        <taxon>Rhodobacterales</taxon>
        <taxon>Roseobacteraceae</taxon>
        <taxon>Ruegeria</taxon>
    </lineage>
</organism>
<accession>A0ABY2X1S9</accession>
<feature type="transmembrane region" description="Helical" evidence="1">
    <location>
        <begin position="235"/>
        <end position="259"/>
    </location>
</feature>
<evidence type="ECO:0000313" key="4">
    <source>
        <dbReference type="Proteomes" id="UP001193035"/>
    </source>
</evidence>
<dbReference type="RefSeq" id="WP_138840956.1">
    <property type="nucleotide sequence ID" value="NZ_VCPD01000002.1"/>
</dbReference>
<feature type="transmembrane region" description="Helical" evidence="1">
    <location>
        <begin position="178"/>
        <end position="200"/>
    </location>
</feature>
<keyword evidence="1" id="KW-1133">Transmembrane helix</keyword>
<feature type="signal peptide" evidence="2">
    <location>
        <begin position="1"/>
        <end position="22"/>
    </location>
</feature>
<keyword evidence="1" id="KW-0472">Membrane</keyword>
<reference evidence="3 4" key="1">
    <citation type="submission" date="2019-05" db="EMBL/GenBank/DDBJ databases">
        <title>Ruegeria sp. nov., isolated from tidal flat.</title>
        <authorList>
            <person name="Kim W."/>
        </authorList>
    </citation>
    <scope>NUCLEOTIDE SEQUENCE [LARGE SCALE GENOMIC DNA]</scope>
    <source>
        <strain evidence="3 4">CAU 1488</strain>
    </source>
</reference>
<gene>
    <name evidence="3" type="ORF">FGK63_07345</name>
</gene>
<sequence length="341" mass="36806">MKRLLFLLPLLAAVVFSGQVLAHALQPGYLEIKPAGADTFQVLWRKPAVAGKPMAIEAELPQGCDAAREPVPTFDGAAWVAQWTIRCDRGLRGGEVRIRGLEATQTDVLVRYELEPGAAQTRRLTPDDTGFVIPHDPSTIDVIGTYLPLGVEHILGGIDHLLFVFAMLLLIRDGWRLLWAVTAFTVAHSITMAFATLGWLTLPGPPVEAVIALSIMFLASELVQRSERPERLAELYPWTVSFAFGLLHGFGFAGALSEIGLPDTDIPMALFSFNVGVEIGQLAFIAAALAVFYVLGLIAPRLRGLIRSPGSAVALCLAYAIGGIAGFWFVERVFGVVSMSS</sequence>
<feature type="transmembrane region" description="Helical" evidence="1">
    <location>
        <begin position="206"/>
        <end position="223"/>
    </location>
</feature>
<name>A0ABY2X1S9_9RHOB</name>
<keyword evidence="2" id="KW-0732">Signal</keyword>
<evidence type="ECO:0000256" key="1">
    <source>
        <dbReference type="SAM" id="Phobius"/>
    </source>
</evidence>
<feature type="transmembrane region" description="Helical" evidence="1">
    <location>
        <begin position="154"/>
        <end position="171"/>
    </location>
</feature>
<proteinExistence type="predicted"/>
<comment type="caution">
    <text evidence="3">The sequence shown here is derived from an EMBL/GenBank/DDBJ whole genome shotgun (WGS) entry which is preliminary data.</text>
</comment>
<keyword evidence="4" id="KW-1185">Reference proteome</keyword>
<keyword evidence="1" id="KW-0812">Transmembrane</keyword>
<evidence type="ECO:0000256" key="2">
    <source>
        <dbReference type="SAM" id="SignalP"/>
    </source>
</evidence>
<feature type="transmembrane region" description="Helical" evidence="1">
    <location>
        <begin position="279"/>
        <end position="299"/>
    </location>
</feature>
<feature type="chain" id="PRO_5047508043" evidence="2">
    <location>
        <begin position="23"/>
        <end position="341"/>
    </location>
</feature>
<evidence type="ECO:0000313" key="3">
    <source>
        <dbReference type="EMBL" id="TMV08927.1"/>
    </source>
</evidence>
<dbReference type="Pfam" id="PF13795">
    <property type="entry name" value="HupE_UreJ_2"/>
    <property type="match status" value="1"/>
</dbReference>